<dbReference type="EMBL" id="VSRR010061609">
    <property type="protein sequence ID" value="MPC83130.1"/>
    <property type="molecule type" value="Genomic_DNA"/>
</dbReference>
<feature type="compositionally biased region" description="Low complexity" evidence="1">
    <location>
        <begin position="54"/>
        <end position="65"/>
    </location>
</feature>
<accession>A0A5B7IFG4</accession>
<feature type="region of interest" description="Disordered" evidence="1">
    <location>
        <begin position="23"/>
        <end position="68"/>
    </location>
</feature>
<organism evidence="2 3">
    <name type="scientific">Portunus trituberculatus</name>
    <name type="common">Swimming crab</name>
    <name type="synonym">Neptunus trituberculatus</name>
    <dbReference type="NCBI Taxonomy" id="210409"/>
    <lineage>
        <taxon>Eukaryota</taxon>
        <taxon>Metazoa</taxon>
        <taxon>Ecdysozoa</taxon>
        <taxon>Arthropoda</taxon>
        <taxon>Crustacea</taxon>
        <taxon>Multicrustacea</taxon>
        <taxon>Malacostraca</taxon>
        <taxon>Eumalacostraca</taxon>
        <taxon>Eucarida</taxon>
        <taxon>Decapoda</taxon>
        <taxon>Pleocyemata</taxon>
        <taxon>Brachyura</taxon>
        <taxon>Eubrachyura</taxon>
        <taxon>Portunoidea</taxon>
        <taxon>Portunidae</taxon>
        <taxon>Portuninae</taxon>
        <taxon>Portunus</taxon>
    </lineage>
</organism>
<evidence type="ECO:0000256" key="1">
    <source>
        <dbReference type="SAM" id="MobiDB-lite"/>
    </source>
</evidence>
<reference evidence="2 3" key="1">
    <citation type="submission" date="2019-05" db="EMBL/GenBank/DDBJ databases">
        <title>Another draft genome of Portunus trituberculatus and its Hox gene families provides insights of decapod evolution.</title>
        <authorList>
            <person name="Jeong J.-H."/>
            <person name="Song I."/>
            <person name="Kim S."/>
            <person name="Choi T."/>
            <person name="Kim D."/>
            <person name="Ryu S."/>
            <person name="Kim W."/>
        </authorList>
    </citation>
    <scope>NUCLEOTIDE SEQUENCE [LARGE SCALE GENOMIC DNA]</scope>
    <source>
        <tissue evidence="2">Muscle</tissue>
    </source>
</reference>
<evidence type="ECO:0000313" key="2">
    <source>
        <dbReference type="EMBL" id="MPC83130.1"/>
    </source>
</evidence>
<comment type="caution">
    <text evidence="2">The sequence shown here is derived from an EMBL/GenBank/DDBJ whole genome shotgun (WGS) entry which is preliminary data.</text>
</comment>
<dbReference type="Proteomes" id="UP000324222">
    <property type="component" value="Unassembled WGS sequence"/>
</dbReference>
<evidence type="ECO:0000313" key="3">
    <source>
        <dbReference type="Proteomes" id="UP000324222"/>
    </source>
</evidence>
<proteinExistence type="predicted"/>
<sequence>MSHAILVAGHTCDDHCCYDNGRVQQQQQQQQHDSRRPCDASHSPLTPHFPDGRAAAATSDTSAPPQHADSHHLFLLAIAAPA</sequence>
<name>A0A5B7IFG4_PORTR</name>
<dbReference type="AlphaFoldDB" id="A0A5B7IFG4"/>
<gene>
    <name evidence="2" type="ORF">E2C01_077823</name>
</gene>
<keyword evidence="3" id="KW-1185">Reference proteome</keyword>
<protein>
    <submittedName>
        <fullName evidence="2">Uncharacterized protein</fullName>
    </submittedName>
</protein>